<feature type="DNA-binding region" description="H-T-H motif" evidence="3">
    <location>
        <begin position="51"/>
        <end position="70"/>
    </location>
</feature>
<dbReference type="RefSeq" id="WP_377711396.1">
    <property type="nucleotide sequence ID" value="NZ_JBHSMP010000013.1"/>
</dbReference>
<dbReference type="NCBIfam" id="NF007015">
    <property type="entry name" value="PRK09480.1"/>
    <property type="match status" value="1"/>
</dbReference>
<dbReference type="InterPro" id="IPR054580">
    <property type="entry name" value="SlmA-like_C"/>
</dbReference>
<evidence type="ECO:0000259" key="5">
    <source>
        <dbReference type="PROSITE" id="PS50977"/>
    </source>
</evidence>
<organism evidence="6 7">
    <name type="scientific">Paraburkholderia denitrificans</name>
    <dbReference type="NCBI Taxonomy" id="694025"/>
    <lineage>
        <taxon>Bacteria</taxon>
        <taxon>Pseudomonadati</taxon>
        <taxon>Pseudomonadota</taxon>
        <taxon>Betaproteobacteria</taxon>
        <taxon>Burkholderiales</taxon>
        <taxon>Burkholderiaceae</taxon>
        <taxon>Paraburkholderia</taxon>
    </lineage>
</organism>
<keyword evidence="1" id="KW-0175">Coiled coil</keyword>
<keyword evidence="7" id="KW-1185">Reference proteome</keyword>
<dbReference type="SUPFAM" id="SSF46689">
    <property type="entry name" value="Homeodomain-like"/>
    <property type="match status" value="1"/>
</dbReference>
<dbReference type="SUPFAM" id="SSF48498">
    <property type="entry name" value="Tetracyclin repressor-like, C-terminal domain"/>
    <property type="match status" value="1"/>
</dbReference>
<dbReference type="Pfam" id="PF00440">
    <property type="entry name" value="TetR_N"/>
    <property type="match status" value="1"/>
</dbReference>
<evidence type="ECO:0000256" key="3">
    <source>
        <dbReference type="PROSITE-ProRule" id="PRU00335"/>
    </source>
</evidence>
<dbReference type="InterPro" id="IPR009057">
    <property type="entry name" value="Homeodomain-like_sf"/>
</dbReference>
<keyword evidence="2 3" id="KW-0238">DNA-binding</keyword>
<evidence type="ECO:0000313" key="7">
    <source>
        <dbReference type="Proteomes" id="UP001596103"/>
    </source>
</evidence>
<dbReference type="PANTHER" id="PTHR30055:SF183">
    <property type="entry name" value="NUCLEOID OCCLUSION FACTOR SLMA"/>
    <property type="match status" value="1"/>
</dbReference>
<accession>A0ABW0J8B9</accession>
<evidence type="ECO:0000313" key="6">
    <source>
        <dbReference type="EMBL" id="MFC5429326.1"/>
    </source>
</evidence>
<evidence type="ECO:0000256" key="4">
    <source>
        <dbReference type="SAM" id="MobiDB-lite"/>
    </source>
</evidence>
<dbReference type="PROSITE" id="PS50977">
    <property type="entry name" value="HTH_TETR_2"/>
    <property type="match status" value="1"/>
</dbReference>
<dbReference type="Gene3D" id="1.10.357.10">
    <property type="entry name" value="Tetracycline Repressor, domain 2"/>
    <property type="match status" value="1"/>
</dbReference>
<protein>
    <submittedName>
        <fullName evidence="6">Nucleoid occlusion factor SlmA</fullName>
    </submittedName>
</protein>
<dbReference type="InterPro" id="IPR036271">
    <property type="entry name" value="Tet_transcr_reg_TetR-rel_C_sf"/>
</dbReference>
<feature type="region of interest" description="Disordered" evidence="4">
    <location>
        <begin position="1"/>
        <end position="26"/>
    </location>
</feature>
<comment type="caution">
    <text evidence="6">The sequence shown here is derived from an EMBL/GenBank/DDBJ whole genome shotgun (WGS) entry which is preliminary data.</text>
</comment>
<dbReference type="PANTHER" id="PTHR30055">
    <property type="entry name" value="HTH-TYPE TRANSCRIPTIONAL REGULATOR RUTR"/>
    <property type="match status" value="1"/>
</dbReference>
<dbReference type="InterPro" id="IPR050109">
    <property type="entry name" value="HTH-type_TetR-like_transc_reg"/>
</dbReference>
<feature type="domain" description="HTH tetR-type" evidence="5">
    <location>
        <begin position="28"/>
        <end position="88"/>
    </location>
</feature>
<dbReference type="Proteomes" id="UP001596103">
    <property type="component" value="Unassembled WGS sequence"/>
</dbReference>
<dbReference type="EMBL" id="JBHSMP010000013">
    <property type="protein sequence ID" value="MFC5429326.1"/>
    <property type="molecule type" value="Genomic_DNA"/>
</dbReference>
<reference evidence="7" key="1">
    <citation type="journal article" date="2019" name="Int. J. Syst. Evol. Microbiol.">
        <title>The Global Catalogue of Microorganisms (GCM) 10K type strain sequencing project: providing services to taxonomists for standard genome sequencing and annotation.</title>
        <authorList>
            <consortium name="The Broad Institute Genomics Platform"/>
            <consortium name="The Broad Institute Genome Sequencing Center for Infectious Disease"/>
            <person name="Wu L."/>
            <person name="Ma J."/>
        </authorList>
    </citation>
    <scope>NUCLEOTIDE SEQUENCE [LARGE SCALE GENOMIC DNA]</scope>
    <source>
        <strain evidence="7">CCUG 56042</strain>
    </source>
</reference>
<sequence length="229" mass="24954">MQPTDTRDAVVTSAPSGVVHRTGRPKPGERRIHILQTLASMLETPRGEKITTAALAARLGVSEAALYRHFASKAQMYEGLIDFIEQTLFALINQIVAKEPSGVLQARAIALMLINFATKNAGMTRVLTCEALVGEHERLAERVNQMLDRIEASLRQCLRVGVAEGSESGEGGEGGHNPGATALPKGYDPAMRANLVVRYVIGCWHRYAQSGFTRSPVEHADEQLRVILQ</sequence>
<evidence type="ECO:0000256" key="1">
    <source>
        <dbReference type="ARBA" id="ARBA00023054"/>
    </source>
</evidence>
<evidence type="ECO:0000256" key="2">
    <source>
        <dbReference type="ARBA" id="ARBA00023125"/>
    </source>
</evidence>
<gene>
    <name evidence="6" type="primary">slmA</name>
    <name evidence="6" type="ORF">ACFPTO_11015</name>
</gene>
<dbReference type="Pfam" id="PF22276">
    <property type="entry name" value="SlmA-like_C"/>
    <property type="match status" value="1"/>
</dbReference>
<dbReference type="InterPro" id="IPR001647">
    <property type="entry name" value="HTH_TetR"/>
</dbReference>
<proteinExistence type="predicted"/>
<name>A0ABW0J8B9_9BURK</name>